<feature type="transmembrane region" description="Helical" evidence="1">
    <location>
        <begin position="41"/>
        <end position="58"/>
    </location>
</feature>
<dbReference type="RefSeq" id="WP_315730471.1">
    <property type="nucleotide sequence ID" value="NZ_JAVYII010000001.1"/>
</dbReference>
<organism evidence="3 4">
    <name type="scientific">Nocardioides imazamoxiresistens</name>
    <dbReference type="NCBI Taxonomy" id="3231893"/>
    <lineage>
        <taxon>Bacteria</taxon>
        <taxon>Bacillati</taxon>
        <taxon>Actinomycetota</taxon>
        <taxon>Actinomycetes</taxon>
        <taxon>Propionibacteriales</taxon>
        <taxon>Nocardioidaceae</taxon>
        <taxon>Nocardioides</taxon>
    </lineage>
</organism>
<reference evidence="3 4" key="1">
    <citation type="submission" date="2023-08" db="EMBL/GenBank/DDBJ databases">
        <title>Nocardioides seae sp. nov., a bacterium isolated from a soil.</title>
        <authorList>
            <person name="Wang X."/>
        </authorList>
    </citation>
    <scope>NUCLEOTIDE SEQUENCE [LARGE SCALE GENOMIC DNA]</scope>
    <source>
        <strain evidence="3 4">YZH12</strain>
    </source>
</reference>
<sequence>MSLLEAAVAAPRTEPGHRLVLLGSLGVLGIVGLDLLLGGDIGLFFDLCFVVLCLLLAVRADRGAFFTVAMLPPVLLVVSFGLVAATVPGALARPEDQLVQALVTGVTTHAVGLAAGYVLCLATLGLRMLDD</sequence>
<feature type="transmembrane region" description="Helical" evidence="1">
    <location>
        <begin position="19"/>
        <end position="35"/>
    </location>
</feature>
<dbReference type="InterPro" id="IPR046672">
    <property type="entry name" value="DUF6542"/>
</dbReference>
<dbReference type="Proteomes" id="UP001268542">
    <property type="component" value="Unassembled WGS sequence"/>
</dbReference>
<evidence type="ECO:0000256" key="1">
    <source>
        <dbReference type="SAM" id="Phobius"/>
    </source>
</evidence>
<evidence type="ECO:0000313" key="4">
    <source>
        <dbReference type="Proteomes" id="UP001268542"/>
    </source>
</evidence>
<keyword evidence="1" id="KW-0812">Transmembrane</keyword>
<dbReference type="EMBL" id="JAVYII010000001">
    <property type="protein sequence ID" value="MDT9591507.1"/>
    <property type="molecule type" value="Genomic_DNA"/>
</dbReference>
<gene>
    <name evidence="3" type="ORF">RDV89_00410</name>
</gene>
<dbReference type="Pfam" id="PF20177">
    <property type="entry name" value="DUF6542"/>
    <property type="match status" value="1"/>
</dbReference>
<name>A0ABU3PRK6_9ACTN</name>
<keyword evidence="4" id="KW-1185">Reference proteome</keyword>
<feature type="transmembrane region" description="Helical" evidence="1">
    <location>
        <begin position="65"/>
        <end position="87"/>
    </location>
</feature>
<keyword evidence="1" id="KW-1133">Transmembrane helix</keyword>
<protein>
    <recommendedName>
        <fullName evidence="2">DUF6542 domain-containing protein</fullName>
    </recommendedName>
</protein>
<comment type="caution">
    <text evidence="3">The sequence shown here is derived from an EMBL/GenBank/DDBJ whole genome shotgun (WGS) entry which is preliminary data.</text>
</comment>
<accession>A0ABU3PRK6</accession>
<feature type="transmembrane region" description="Helical" evidence="1">
    <location>
        <begin position="99"/>
        <end position="126"/>
    </location>
</feature>
<evidence type="ECO:0000313" key="3">
    <source>
        <dbReference type="EMBL" id="MDT9591507.1"/>
    </source>
</evidence>
<keyword evidence="1" id="KW-0472">Membrane</keyword>
<feature type="domain" description="DUF6542" evidence="2">
    <location>
        <begin position="31"/>
        <end position="128"/>
    </location>
</feature>
<evidence type="ECO:0000259" key="2">
    <source>
        <dbReference type="Pfam" id="PF20177"/>
    </source>
</evidence>
<proteinExistence type="predicted"/>